<dbReference type="PROSITE" id="PS00070">
    <property type="entry name" value="ALDEHYDE_DEHYDR_CYS"/>
    <property type="match status" value="1"/>
</dbReference>
<protein>
    <submittedName>
        <fullName evidence="3">Succinate-semialdehyde dehydrogenase/glutarate-semialdehyde dehydrogenase</fullName>
    </submittedName>
</protein>
<proteinExistence type="predicted"/>
<keyword evidence="1" id="KW-0560">Oxidoreductase</keyword>
<dbReference type="InterPro" id="IPR015590">
    <property type="entry name" value="Aldehyde_DH_dom"/>
</dbReference>
<dbReference type="InterPro" id="IPR016163">
    <property type="entry name" value="Ald_DH_C"/>
</dbReference>
<dbReference type="Pfam" id="PF00171">
    <property type="entry name" value="Aldedh"/>
    <property type="match status" value="1"/>
</dbReference>
<dbReference type="Proteomes" id="UP000272428">
    <property type="component" value="Unassembled WGS sequence"/>
</dbReference>
<dbReference type="PANTHER" id="PTHR43217">
    <property type="entry name" value="SUCCINATE SEMIALDEHYDE DEHYDROGENASE [NAD(P)+] SAD"/>
    <property type="match status" value="1"/>
</dbReference>
<dbReference type="InterPro" id="IPR047110">
    <property type="entry name" value="GABD/Sad-like"/>
</dbReference>
<dbReference type="Gene3D" id="3.40.605.10">
    <property type="entry name" value="Aldehyde Dehydrogenase, Chain A, domain 1"/>
    <property type="match status" value="1"/>
</dbReference>
<evidence type="ECO:0000259" key="2">
    <source>
        <dbReference type="Pfam" id="PF00171"/>
    </source>
</evidence>
<feature type="domain" description="Aldehyde dehydrogenase" evidence="2">
    <location>
        <begin position="17"/>
        <end position="439"/>
    </location>
</feature>
<reference evidence="3 4" key="1">
    <citation type="submission" date="2018-10" db="EMBL/GenBank/DDBJ databases">
        <title>Genomic Encyclopedia of Archaeal and Bacterial Type Strains, Phase II (KMG-II): from individual species to whole genera.</title>
        <authorList>
            <person name="Goeker M."/>
        </authorList>
    </citation>
    <scope>NUCLEOTIDE SEQUENCE [LARGE SCALE GENOMIC DNA]</scope>
    <source>
        <strain evidence="3 4">DSM 14219</strain>
    </source>
</reference>
<evidence type="ECO:0000256" key="1">
    <source>
        <dbReference type="ARBA" id="ARBA00023002"/>
    </source>
</evidence>
<dbReference type="InterPro" id="IPR016161">
    <property type="entry name" value="Ald_DH/histidinol_DH"/>
</dbReference>
<accession>A0A495SKY8</accession>
<name>A0A495SKY8_9FLAO</name>
<evidence type="ECO:0000313" key="4">
    <source>
        <dbReference type="Proteomes" id="UP000272428"/>
    </source>
</evidence>
<dbReference type="EMBL" id="RBXB01000001">
    <property type="protein sequence ID" value="RKT00933.1"/>
    <property type="molecule type" value="Genomic_DNA"/>
</dbReference>
<evidence type="ECO:0000313" key="3">
    <source>
        <dbReference type="EMBL" id="RKT00933.1"/>
    </source>
</evidence>
<dbReference type="InterPro" id="IPR016160">
    <property type="entry name" value="Ald_DH_CS_CYS"/>
</dbReference>
<keyword evidence="4" id="KW-1185">Reference proteome</keyword>
<dbReference type="PANTHER" id="PTHR43217:SF1">
    <property type="entry name" value="SUCCINATE SEMIALDEHYDE DEHYDROGENASE [NAD(P)+] SAD"/>
    <property type="match status" value="1"/>
</dbReference>
<gene>
    <name evidence="3" type="ORF">BCF58_0135</name>
</gene>
<dbReference type="SUPFAM" id="SSF53720">
    <property type="entry name" value="ALDH-like"/>
    <property type="match status" value="1"/>
</dbReference>
<dbReference type="GO" id="GO:0004777">
    <property type="term" value="F:succinate-semialdehyde dehydrogenase (NAD+) activity"/>
    <property type="evidence" value="ECO:0007669"/>
    <property type="project" value="TreeGrafter"/>
</dbReference>
<sequence length="442" mass="48915">MLFIESAIYFFNMEQSIENKLIKADNAFQIWRKVPFAERQQLIAKAAEILKAHSQKFGEIITTEMNKPISQSVAEVEKCALMMNYYAHAENILKPEKIDSEYTFSEVHYIPKGVILGVMPWNFPFWQVLRFAIPAILSGNTVVLKHASICFGSGNAIEKIFEEAGFPEGIFQNLEVGHKEVKEILEHEVVKGVSLTGSGKAGGEVASIAGMNIKKSVLELGGSDAFIVLNDADLDEAAKVGAQARLQNCGQTCVAAKRFIIDETIEAEFLPKFIEEYKKYVPGDPLDKETKLGGMARPDLADDLEDQFKRALENGAEIIIPLERISPNEFKPGLIRVKEGNPILQEELFGPLGMVMVAKNDEEALQIANDIPFGLSNSVWTKSKDRQQFFIEGLESGTVNINRMTSSDPRFPFGGTKASGYGTELSLIALKEFVTPKTIVGN</sequence>
<dbReference type="AlphaFoldDB" id="A0A495SKY8"/>
<comment type="caution">
    <text evidence="3">The sequence shown here is derived from an EMBL/GenBank/DDBJ whole genome shotgun (WGS) entry which is preliminary data.</text>
</comment>
<organism evidence="3 4">
    <name type="scientific">Chryseobacterium defluvii</name>
    <dbReference type="NCBI Taxonomy" id="160396"/>
    <lineage>
        <taxon>Bacteria</taxon>
        <taxon>Pseudomonadati</taxon>
        <taxon>Bacteroidota</taxon>
        <taxon>Flavobacteriia</taxon>
        <taxon>Flavobacteriales</taxon>
        <taxon>Weeksellaceae</taxon>
        <taxon>Chryseobacterium group</taxon>
        <taxon>Chryseobacterium</taxon>
    </lineage>
</organism>
<dbReference type="InterPro" id="IPR016162">
    <property type="entry name" value="Ald_DH_N"/>
</dbReference>
<dbReference type="Gene3D" id="3.40.309.10">
    <property type="entry name" value="Aldehyde Dehydrogenase, Chain A, domain 2"/>
    <property type="match status" value="1"/>
</dbReference>